<accession>A0A9E8NDU8</accession>
<dbReference type="AlphaFoldDB" id="A0A9E8NDU8"/>
<reference evidence="1" key="1">
    <citation type="submission" date="2022-11" db="EMBL/GenBank/DDBJ databases">
        <title>Dyadobacter pollutisoli sp. nov., isolated from plastic dumped soil.</title>
        <authorList>
            <person name="Kim J.M."/>
            <person name="Kim K.R."/>
            <person name="Lee J.K."/>
            <person name="Hao L."/>
            <person name="Jeon C.O."/>
        </authorList>
    </citation>
    <scope>NUCLEOTIDE SEQUENCE</scope>
    <source>
        <strain evidence="1">U1</strain>
    </source>
</reference>
<keyword evidence="2" id="KW-1185">Reference proteome</keyword>
<dbReference type="GO" id="GO:0016740">
    <property type="term" value="F:transferase activity"/>
    <property type="evidence" value="ECO:0007669"/>
    <property type="project" value="UniProtKB-KW"/>
</dbReference>
<dbReference type="Pfam" id="PF08843">
    <property type="entry name" value="AbiEii"/>
    <property type="match status" value="1"/>
</dbReference>
<dbReference type="KEGG" id="dpf:ON006_04260"/>
<protein>
    <submittedName>
        <fullName evidence="1">Nucleotidyl transferase AbiEii/AbiGii toxin family protein</fullName>
    </submittedName>
</protein>
<keyword evidence="1" id="KW-0808">Transferase</keyword>
<proteinExistence type="predicted"/>
<gene>
    <name evidence="1" type="ORF">ON006_04260</name>
</gene>
<evidence type="ECO:0000313" key="1">
    <source>
        <dbReference type="EMBL" id="WAC13176.1"/>
    </source>
</evidence>
<dbReference type="InterPro" id="IPR014942">
    <property type="entry name" value="AbiEii"/>
</dbReference>
<dbReference type="Proteomes" id="UP001164653">
    <property type="component" value="Chromosome"/>
</dbReference>
<dbReference type="EMBL" id="CP112998">
    <property type="protein sequence ID" value="WAC13176.1"/>
    <property type="molecule type" value="Genomic_DNA"/>
</dbReference>
<dbReference type="RefSeq" id="WP_244824666.1">
    <property type="nucleotide sequence ID" value="NZ_CP112998.1"/>
</dbReference>
<evidence type="ECO:0000313" key="2">
    <source>
        <dbReference type="Proteomes" id="UP001164653"/>
    </source>
</evidence>
<sequence>MRRSKPPGGPKLPIDRIGVATFIYVCLQASLVDKQYLEREFAGPLITIPTVFAERTFLEKLFLLHEEFRRPVEKLKWTDRVAICMTTSLIKTEAAKNALNDHELYQIIVSHRFAFSKVSGVDYNLHNPKTLNPTPPKEIIDTWAAGYKKMLEEMIYEEKPPKFEHLLESLAEVKKRLVALKWDYQLRFENAK</sequence>
<name>A0A9E8NDU8_9BACT</name>
<organism evidence="1 2">
    <name type="scientific">Dyadobacter pollutisoli</name>
    <dbReference type="NCBI Taxonomy" id="2910158"/>
    <lineage>
        <taxon>Bacteria</taxon>
        <taxon>Pseudomonadati</taxon>
        <taxon>Bacteroidota</taxon>
        <taxon>Cytophagia</taxon>
        <taxon>Cytophagales</taxon>
        <taxon>Spirosomataceae</taxon>
        <taxon>Dyadobacter</taxon>
    </lineage>
</organism>